<name>A0A7J7P796_9MAGN</name>
<feature type="domain" description="Replication protein A 70 kDa DNA-binding subunit B/D first OB fold" evidence="1">
    <location>
        <begin position="5"/>
        <end position="109"/>
    </location>
</feature>
<dbReference type="EMBL" id="JACGCM010000207">
    <property type="protein sequence ID" value="KAF6175220.1"/>
    <property type="molecule type" value="Genomic_DNA"/>
</dbReference>
<dbReference type="CDD" id="cd04480">
    <property type="entry name" value="RPA1_DBD_A_like"/>
    <property type="match status" value="1"/>
</dbReference>
<accession>A0A7J7P796</accession>
<evidence type="ECO:0000259" key="1">
    <source>
        <dbReference type="Pfam" id="PF02721"/>
    </source>
</evidence>
<organism evidence="2 3">
    <name type="scientific">Kingdonia uniflora</name>
    <dbReference type="NCBI Taxonomy" id="39325"/>
    <lineage>
        <taxon>Eukaryota</taxon>
        <taxon>Viridiplantae</taxon>
        <taxon>Streptophyta</taxon>
        <taxon>Embryophyta</taxon>
        <taxon>Tracheophyta</taxon>
        <taxon>Spermatophyta</taxon>
        <taxon>Magnoliopsida</taxon>
        <taxon>Ranunculales</taxon>
        <taxon>Circaeasteraceae</taxon>
        <taxon>Kingdonia</taxon>
    </lineage>
</organism>
<dbReference type="Proteomes" id="UP000541444">
    <property type="component" value="Unassembled WGS sequence"/>
</dbReference>
<protein>
    <recommendedName>
        <fullName evidence="1">Replication protein A 70 kDa DNA-binding subunit B/D first OB fold domain-containing protein</fullName>
    </recommendedName>
</protein>
<reference evidence="2 3" key="1">
    <citation type="journal article" date="2020" name="IScience">
        <title>Genome Sequencing of the Endangered Kingdonia uniflora (Circaeasteraceae, Ranunculales) Reveals Potential Mechanisms of Evolutionary Specialization.</title>
        <authorList>
            <person name="Sun Y."/>
            <person name="Deng T."/>
            <person name="Zhang A."/>
            <person name="Moore M.J."/>
            <person name="Landis J.B."/>
            <person name="Lin N."/>
            <person name="Zhang H."/>
            <person name="Zhang X."/>
            <person name="Huang J."/>
            <person name="Zhang X."/>
            <person name="Sun H."/>
            <person name="Wang H."/>
        </authorList>
    </citation>
    <scope>NUCLEOTIDE SEQUENCE [LARGE SCALE GENOMIC DNA]</scope>
    <source>
        <strain evidence="2">TB1705</strain>
        <tissue evidence="2">Leaf</tissue>
    </source>
</reference>
<dbReference type="Pfam" id="PF02721">
    <property type="entry name" value="DUF223"/>
    <property type="match status" value="1"/>
</dbReference>
<dbReference type="SUPFAM" id="SSF50249">
    <property type="entry name" value="Nucleic acid-binding proteins"/>
    <property type="match status" value="1"/>
</dbReference>
<dbReference type="OrthoDB" id="1931061at2759"/>
<dbReference type="PANTHER" id="PTHR47165:SF4">
    <property type="entry name" value="OS03G0429900 PROTEIN"/>
    <property type="match status" value="1"/>
</dbReference>
<proteinExistence type="predicted"/>
<dbReference type="InterPro" id="IPR012340">
    <property type="entry name" value="NA-bd_OB-fold"/>
</dbReference>
<dbReference type="PANTHER" id="PTHR47165">
    <property type="entry name" value="OS03G0429900 PROTEIN"/>
    <property type="match status" value="1"/>
</dbReference>
<comment type="caution">
    <text evidence="2">The sequence shown here is derived from an EMBL/GenBank/DDBJ whole genome shotgun (WGS) entry which is preliminary data.</text>
</comment>
<sequence>MQVRYALLRQLTPSKNRWNLKVRLSRMWTAKNFVTCDVRSLDMLLIDEHGDQIHAVVPKEVIHQFTEQLHEGELIHVEKFNVSTNNATYHPVAEGEQKIYFSIDTVVKKLENQDVFIPMHKFSFVDFNDIPTICHKPKYLTDVIEKLNAITEIERIKKRNG</sequence>
<dbReference type="Gene3D" id="2.40.50.140">
    <property type="entry name" value="Nucleic acid-binding proteins"/>
    <property type="match status" value="1"/>
</dbReference>
<keyword evidence="3" id="KW-1185">Reference proteome</keyword>
<dbReference type="AlphaFoldDB" id="A0A7J7P796"/>
<evidence type="ECO:0000313" key="2">
    <source>
        <dbReference type="EMBL" id="KAF6175220.1"/>
    </source>
</evidence>
<gene>
    <name evidence="2" type="ORF">GIB67_015905</name>
</gene>
<feature type="non-terminal residue" evidence="2">
    <location>
        <position position="1"/>
    </location>
</feature>
<dbReference type="InterPro" id="IPR003871">
    <property type="entry name" value="RFA1B/D_OB_1st"/>
</dbReference>
<evidence type="ECO:0000313" key="3">
    <source>
        <dbReference type="Proteomes" id="UP000541444"/>
    </source>
</evidence>